<feature type="compositionally biased region" description="Basic and acidic residues" evidence="1">
    <location>
        <begin position="567"/>
        <end position="607"/>
    </location>
</feature>
<feature type="compositionally biased region" description="Low complexity" evidence="1">
    <location>
        <begin position="617"/>
        <end position="626"/>
    </location>
</feature>
<feature type="compositionally biased region" description="Basic residues" evidence="1">
    <location>
        <begin position="554"/>
        <end position="566"/>
    </location>
</feature>
<feature type="region of interest" description="Disordered" evidence="1">
    <location>
        <begin position="491"/>
        <end position="510"/>
    </location>
</feature>
<evidence type="ECO:0000256" key="1">
    <source>
        <dbReference type="SAM" id="MobiDB-lite"/>
    </source>
</evidence>
<feature type="compositionally biased region" description="Low complexity" evidence="1">
    <location>
        <begin position="111"/>
        <end position="125"/>
    </location>
</feature>
<feature type="region of interest" description="Disordered" evidence="1">
    <location>
        <begin position="49"/>
        <end position="168"/>
    </location>
</feature>
<feature type="region of interest" description="Disordered" evidence="1">
    <location>
        <begin position="744"/>
        <end position="765"/>
    </location>
</feature>
<evidence type="ECO:0000259" key="2">
    <source>
        <dbReference type="Pfam" id="PF03732"/>
    </source>
</evidence>
<dbReference type="Proteomes" id="UP000434957">
    <property type="component" value="Unassembled WGS sequence"/>
</dbReference>
<reference evidence="3 4" key="1">
    <citation type="submission" date="2018-08" db="EMBL/GenBank/DDBJ databases">
        <title>Genomic investigation of the strawberry pathogen Phytophthora fragariae indicates pathogenicity is determined by transcriptional variation in three key races.</title>
        <authorList>
            <person name="Adams T.M."/>
            <person name="Armitage A.D."/>
            <person name="Sobczyk M.K."/>
            <person name="Bates H.J."/>
            <person name="Dunwell J.M."/>
            <person name="Nellist C.F."/>
            <person name="Harrison R.J."/>
        </authorList>
    </citation>
    <scope>NUCLEOTIDE SEQUENCE [LARGE SCALE GENOMIC DNA]</scope>
    <source>
        <strain evidence="3 4">SCRP333</strain>
    </source>
</reference>
<dbReference type="EMBL" id="QXFT01002272">
    <property type="protein sequence ID" value="KAE9300905.1"/>
    <property type="molecule type" value="Genomic_DNA"/>
</dbReference>
<feature type="compositionally biased region" description="Acidic residues" evidence="1">
    <location>
        <begin position="81"/>
        <end position="90"/>
    </location>
</feature>
<name>A0A6A4D6L6_9STRA</name>
<feature type="region of interest" description="Disordered" evidence="1">
    <location>
        <begin position="441"/>
        <end position="484"/>
    </location>
</feature>
<protein>
    <recommendedName>
        <fullName evidence="2">Retrotransposon gag domain-containing protein</fullName>
    </recommendedName>
</protein>
<feature type="compositionally biased region" description="Basic and acidic residues" evidence="1">
    <location>
        <begin position="10"/>
        <end position="20"/>
    </location>
</feature>
<feature type="domain" description="Retrotransposon gag" evidence="2">
    <location>
        <begin position="220"/>
        <end position="310"/>
    </location>
</feature>
<keyword evidence="4" id="KW-1185">Reference proteome</keyword>
<evidence type="ECO:0000313" key="3">
    <source>
        <dbReference type="EMBL" id="KAE9300905.1"/>
    </source>
</evidence>
<dbReference type="InterPro" id="IPR005162">
    <property type="entry name" value="Retrotrans_gag_dom"/>
</dbReference>
<feature type="region of interest" description="Disordered" evidence="1">
    <location>
        <begin position="1"/>
        <end position="21"/>
    </location>
</feature>
<dbReference type="AlphaFoldDB" id="A0A6A4D6L6"/>
<comment type="caution">
    <text evidence="3">The sequence shown here is derived from an EMBL/GenBank/DDBJ whole genome shotgun (WGS) entry which is preliminary data.</text>
</comment>
<feature type="compositionally biased region" description="Polar residues" evidence="1">
    <location>
        <begin position="67"/>
        <end position="78"/>
    </location>
</feature>
<feature type="region of interest" description="Disordered" evidence="1">
    <location>
        <begin position="548"/>
        <end position="638"/>
    </location>
</feature>
<sequence length="765" mass="82643">MAQQRASSVSRDERADRRVSQAEVEAAAARAAAAVEAAREVAERALTPADTLMTGTDEDLVAKSANVRVSTGRTPRTGNDSDGDGDDDDGVVMVSMTNPDTGTGGQGDGDQGAAQAPGLAAAVTGSSSAGREGSGTAPPAPPGPLAPAPPATPAAPPTPTVIYRDREREKKLRLPKFKGLDEPKLTVKVWLKAVKNELRRQAAILRTEWREHEVFIEMVASFEGEALLWFDTVEDSFLSREDQTFGNLSRLLEDRYMVKRSNPEVVARLRLRRQQRGEPLVEYAQKLREIASSNPVDEEWLVDAFLSGMHNSWSVSLVRGHRPATLNAAVNAALDQVREYGEGYGVGLSMAIATQDRRAASTGTVPTVAQDLGNVQFGGGGNLGSVVSGYGDFSLAAGPPPRYDMDGRLVVSKGSSEQQATGPWDSVIPTGYQLVPRVKQQPVHGQHADSGKTVRRTGKTLKMEGYGGQGPRGSGYNTREPLRTREERLRNHQRYGEAGTQRRTAASSSKDDVLCYYCHQMGHYAAEYELKRADMQLWWIRTATRGRDVSVGPRQRRKRRGRHRTRHDGERHVRQEREPTSGVGRSEERNGRGRGREVVLLREEHAGLDGAEDDDGLQAGDGAAEAPGSNVKRQRDEKRRVRFVDERDGKTKDAAPAVTTEAAYASTSDVVMANDDTDECETTDPAATTVGAEVSSMAPGEDTVHGDDGRVAVDFGPVVTPVLSEEEQRVVMATHGSAAARHMLEELSSAGDGGSEGPSSGIKKR</sequence>
<dbReference type="Pfam" id="PF03732">
    <property type="entry name" value="Retrotrans_gag"/>
    <property type="match status" value="1"/>
</dbReference>
<feature type="compositionally biased region" description="Pro residues" evidence="1">
    <location>
        <begin position="138"/>
        <end position="159"/>
    </location>
</feature>
<evidence type="ECO:0000313" key="4">
    <source>
        <dbReference type="Proteomes" id="UP000434957"/>
    </source>
</evidence>
<accession>A0A6A4D6L6</accession>
<proteinExistence type="predicted"/>
<gene>
    <name evidence="3" type="ORF">PR003_g22648</name>
</gene>
<organism evidence="3 4">
    <name type="scientific">Phytophthora rubi</name>
    <dbReference type="NCBI Taxonomy" id="129364"/>
    <lineage>
        <taxon>Eukaryota</taxon>
        <taxon>Sar</taxon>
        <taxon>Stramenopiles</taxon>
        <taxon>Oomycota</taxon>
        <taxon>Peronosporomycetes</taxon>
        <taxon>Peronosporales</taxon>
        <taxon>Peronosporaceae</taxon>
        <taxon>Phytophthora</taxon>
    </lineage>
</organism>